<sequence>MMNINNVNAASILCEQLRELEAQRAIVARGEGLGVTIQSRYQDDAFVNAVRSSVTGELSRRIGAVKHQLAELGVTSFTKEQ</sequence>
<dbReference type="Proteomes" id="UP000557483">
    <property type="component" value="Unassembled WGS sequence"/>
</dbReference>
<dbReference type="AlphaFoldDB" id="A0A839CME6"/>
<proteinExistence type="predicted"/>
<reference evidence="1 2" key="1">
    <citation type="submission" date="2020-06" db="EMBL/GenBank/DDBJ databases">
        <title>REHAB project genomes.</title>
        <authorList>
            <person name="Shaw L.P."/>
        </authorList>
    </citation>
    <scope>NUCLEOTIDE SEQUENCE [LARGE SCALE GENOMIC DNA]</scope>
    <source>
        <strain evidence="1 2">RHBSTW-00092</strain>
    </source>
</reference>
<comment type="caution">
    <text evidence="1">The sequence shown here is derived from an EMBL/GenBank/DDBJ whole genome shotgun (WGS) entry which is preliminary data.</text>
</comment>
<name>A0A839CME6_9ENTR</name>
<protein>
    <submittedName>
        <fullName evidence="1">Uncharacterized protein</fullName>
    </submittedName>
</protein>
<evidence type="ECO:0000313" key="1">
    <source>
        <dbReference type="EMBL" id="MBA8127145.1"/>
    </source>
</evidence>
<dbReference type="EMBL" id="JABXRN010000001">
    <property type="protein sequence ID" value="MBA8127145.1"/>
    <property type="molecule type" value="Genomic_DNA"/>
</dbReference>
<evidence type="ECO:0000313" key="2">
    <source>
        <dbReference type="Proteomes" id="UP000557483"/>
    </source>
</evidence>
<organism evidence="1 2">
    <name type="scientific">Klebsiella grimontii</name>
    <dbReference type="NCBI Taxonomy" id="2058152"/>
    <lineage>
        <taxon>Bacteria</taxon>
        <taxon>Pseudomonadati</taxon>
        <taxon>Pseudomonadota</taxon>
        <taxon>Gammaproteobacteria</taxon>
        <taxon>Enterobacterales</taxon>
        <taxon>Enterobacteriaceae</taxon>
        <taxon>Klebsiella/Raoultella group</taxon>
        <taxon>Klebsiella</taxon>
    </lineage>
</organism>
<accession>A0A839CME6</accession>
<gene>
    <name evidence="1" type="ORF">HV064_25065</name>
</gene>
<dbReference type="RefSeq" id="WP_139530734.1">
    <property type="nucleotide sequence ID" value="NZ_CP056150.1"/>
</dbReference>